<evidence type="ECO:0000313" key="2">
    <source>
        <dbReference type="Proteomes" id="UP001221757"/>
    </source>
</evidence>
<proteinExistence type="predicted"/>
<dbReference type="Proteomes" id="UP001221757">
    <property type="component" value="Unassembled WGS sequence"/>
</dbReference>
<evidence type="ECO:0000313" key="1">
    <source>
        <dbReference type="EMBL" id="KAJ7668121.1"/>
    </source>
</evidence>
<dbReference type="EMBL" id="JARKIE010000197">
    <property type="protein sequence ID" value="KAJ7668121.1"/>
    <property type="molecule type" value="Genomic_DNA"/>
</dbReference>
<dbReference type="AlphaFoldDB" id="A0AAD7G5E2"/>
<dbReference type="SUPFAM" id="SSF52047">
    <property type="entry name" value="RNI-like"/>
    <property type="match status" value="1"/>
</dbReference>
<evidence type="ECO:0008006" key="3">
    <source>
        <dbReference type="Google" id="ProtNLM"/>
    </source>
</evidence>
<gene>
    <name evidence="1" type="ORF">B0H17DRAFT_1088218</name>
</gene>
<dbReference type="InterPro" id="IPR032675">
    <property type="entry name" value="LRR_dom_sf"/>
</dbReference>
<comment type="caution">
    <text evidence="1">The sequence shown here is derived from an EMBL/GenBank/DDBJ whole genome shotgun (WGS) entry which is preliminary data.</text>
</comment>
<accession>A0AAD7G5E2</accession>
<keyword evidence="2" id="KW-1185">Reference proteome</keyword>
<organism evidence="1 2">
    <name type="scientific">Mycena rosella</name>
    <name type="common">Pink bonnet</name>
    <name type="synonym">Agaricus rosellus</name>
    <dbReference type="NCBI Taxonomy" id="1033263"/>
    <lineage>
        <taxon>Eukaryota</taxon>
        <taxon>Fungi</taxon>
        <taxon>Dikarya</taxon>
        <taxon>Basidiomycota</taxon>
        <taxon>Agaricomycotina</taxon>
        <taxon>Agaricomycetes</taxon>
        <taxon>Agaricomycetidae</taxon>
        <taxon>Agaricales</taxon>
        <taxon>Marasmiineae</taxon>
        <taxon>Mycenaceae</taxon>
        <taxon>Mycena</taxon>
    </lineage>
</organism>
<sequence>MHSPFAHLLHTNHVPSESEIHQIEAFLLDDETTRLWALIDDLADRRKVVAEIVDTHRALLSPFRRLPNDIVQEIFVACLPTEHNATMSAAQAPLLLGRVCRSWRTFAHSVPLLWSTLHIPIGMTYGRGAVREMPPRLFPGLHSAVDIWLDRSRACPLSLSVTSYPDVSAVSAPFLEHLMAWSRRWKSLKLKGGRSLDDFLAVPRIQEQFPILENLVIHHSAETPREAARWDLLRAPGLRNVTLTVKITNPLELPPPWEQLVYLDLECEAPWPWGANVGGSGLSVDAAVQLLQKCHRLEVCSLHVSQQLGAIFASSTTAQLTFLRSLWLFQTHCARHLLDRLMMPNLRDFGLRRHARIQGIATQGLFNPIANDPPSLEILDMFLNALTDDSLTDTLRLFPSLFELRLTGFYVPGDLDSQQLPLEGAVLDDTILGLLTPDPSSPDYLCPVLDFVVFRTMSTLSDNALLKFIERRAASAHPLKSVYVQFSRPMEWDILLSLEPYISAGLDVEIRYVIPEYDGARYSPTI</sequence>
<reference evidence="1" key="1">
    <citation type="submission" date="2023-03" db="EMBL/GenBank/DDBJ databases">
        <title>Massive genome expansion in bonnet fungi (Mycena s.s.) driven by repeated elements and novel gene families across ecological guilds.</title>
        <authorList>
            <consortium name="Lawrence Berkeley National Laboratory"/>
            <person name="Harder C.B."/>
            <person name="Miyauchi S."/>
            <person name="Viragh M."/>
            <person name="Kuo A."/>
            <person name="Thoen E."/>
            <person name="Andreopoulos B."/>
            <person name="Lu D."/>
            <person name="Skrede I."/>
            <person name="Drula E."/>
            <person name="Henrissat B."/>
            <person name="Morin E."/>
            <person name="Kohler A."/>
            <person name="Barry K."/>
            <person name="LaButti K."/>
            <person name="Morin E."/>
            <person name="Salamov A."/>
            <person name="Lipzen A."/>
            <person name="Mereny Z."/>
            <person name="Hegedus B."/>
            <person name="Baldrian P."/>
            <person name="Stursova M."/>
            <person name="Weitz H."/>
            <person name="Taylor A."/>
            <person name="Grigoriev I.V."/>
            <person name="Nagy L.G."/>
            <person name="Martin F."/>
            <person name="Kauserud H."/>
        </authorList>
    </citation>
    <scope>NUCLEOTIDE SEQUENCE</scope>
    <source>
        <strain evidence="1">CBHHK067</strain>
    </source>
</reference>
<name>A0AAD7G5E2_MYCRO</name>
<protein>
    <recommendedName>
        <fullName evidence="3">F-box domain-containing protein</fullName>
    </recommendedName>
</protein>
<dbReference type="Gene3D" id="3.80.10.10">
    <property type="entry name" value="Ribonuclease Inhibitor"/>
    <property type="match status" value="1"/>
</dbReference>